<dbReference type="Pfam" id="PF12474">
    <property type="entry name" value="PKK"/>
    <property type="match status" value="2"/>
</dbReference>
<dbReference type="InterPro" id="IPR011009">
    <property type="entry name" value="Kinase-like_dom_sf"/>
</dbReference>
<evidence type="ECO:0000259" key="8">
    <source>
        <dbReference type="PROSITE" id="PS50011"/>
    </source>
</evidence>
<feature type="region of interest" description="Disordered" evidence="7">
    <location>
        <begin position="769"/>
        <end position="861"/>
    </location>
</feature>
<keyword evidence="1" id="KW-0723">Serine/threonine-protein kinase</keyword>
<feature type="compositionally biased region" description="Polar residues" evidence="7">
    <location>
        <begin position="617"/>
        <end position="627"/>
    </location>
</feature>
<feature type="domain" description="Protein kinase" evidence="8">
    <location>
        <begin position="1"/>
        <end position="237"/>
    </location>
</feature>
<dbReference type="PANTHER" id="PTHR46538">
    <property type="entry name" value="PROTEIN KINASE DOMAIN-CONTAINING PROTEIN"/>
    <property type="match status" value="1"/>
</dbReference>
<dbReference type="InterPro" id="IPR051585">
    <property type="entry name" value="STE20_Ser/Thr_Kinases"/>
</dbReference>
<feature type="region of interest" description="Disordered" evidence="7">
    <location>
        <begin position="1445"/>
        <end position="1469"/>
    </location>
</feature>
<feature type="region of interest" description="Disordered" evidence="7">
    <location>
        <begin position="262"/>
        <end position="477"/>
    </location>
</feature>
<sequence>MSFLNNLKKVFHLGGGEAKKKRLYNNIRMDTNPNDFWDMIGELGDGAFGKVYKARNKETGQYAAAKMCTLEDEENLSDHMVEIDILSEIRHLNIVELYEAYSIDDKLWMLIEYCDGGALDSIMVELEKPLTELQIAYTPYWMAPELVLCETFRDNPYDYKVDIWSLGITLIEFAQMEPPNSEMSPMRVLLKIQKSEPPKLDQPSRWTKEFNEFLAKVLIKDPNQRPDTDVLLTLPFINRNLDPKPIRDLLLEYNADVVEEEVVDEEAEEPRTPAIPLDLDDDSVSVQSQETDKQPDTPSSLSKSSNDSKESTPQPTDDVKKDSKENSVEKEIPEQEKKVVKREKGPAPLPPPLAQQQQQQQAKESPIAKSPTSVPEEKKIQQEEAPPTPIIETPVTNLKIIEQGDEESITDETVKDGIDSNKSSPVKSSSSEILPPPPPQFANETTLATESKVRDEKLSRESSRESMKSIKDDNNDEIAKKVQEENKNEHNNNKNVRSMVHQDVRRSMSDQSTSSATTTILPTSNLNTSTITINQLQDSSNSLASNNGTQVTIVTSHPPTIYDNTTTVTSSGGNNKRLSKSLSYDTSSISNEVIIVSNDTNKTRHIQESLTDDDYQSYDSLESSPKFNNSSNNNNNNVIMSGNKPRPRKLDESEVLIVSAEGIFEEDLVEITNCSVIDDVNNKQNQLDTSHVSVVTVGDEQVKVKDSSHLLIDSNSDLSNAHSELSDGIDFVTPHSKTNGQIIYNSKRSSSSREDDVNIIVRSGSGGANIMKKRISPDSSVDCSSSITDSPTRAQSENGSMRSSNHERSKHTGIAINSSNNNKHPHQQHSHHQNNNDRSDAESISTTTSHDSREPEDMEGVQLRRKEPQDIVIVPPSPKKATPRTKEEILIANLKKKTRKRTRKFEIDGVQVTTTTSKVIYGDEENGRLYDDHIFRKQELRELKLLQKQEKKQFYDLQTKEQIAKDQQDKKFEQERLALERTYEADMDVLARQHKQTVEKYEQQQENELRNTSKKIRMEQERELKLFRDALKQELRLLKQEIDLLPKDRRKDEFRKRKTSMEVEHEDREKQFLANLSEQHEIALRRISEIYREKMAATEKSYLQQRQTAMRTREAMLWELEEKHIHEKHQLSKRHVKELCFMQRHQMIIRHEKELDQIKKMLQRKEEELIKRQTIEKRALPKRIRAERKARDMMFRESLRISIHHDPKAEEDKIKKFQEQEKKRYTQEQQRFETKHMKQLEELRANCDSTIRELEQMQNEKRKALLEHESAKLKECDEALQREMREWKAMLVPRKQRVLDEISRQIDDYEFKYGPCDRSDFDGEFFVPVEVRNRVNSSKGSLRIHGGLLTISRSRTFLTLSNNSKTSIHNSTPDLTRSVPNTPGSSHKLSLTSSYDSVLEENEDEGVIIIKKGKEKKKNGKMYHNSVQHIFDNVPIRRKSEDFLDSRSTSSSNSNHMEAVQRQQQHVRQSSDQAYRLIPRVKKPMAEILANRSTYEIKESSNFTASTSKSSASLSSEGAVNYTRWGHVRGSNSFAADLNASNLSTYTIPRVTLTHQRAQSSDPSYKAGTSRKSLPENRVSSTFVMKHDIKDSTA</sequence>
<feature type="compositionally biased region" description="Polar residues" evidence="7">
    <location>
        <begin position="1554"/>
        <end position="1563"/>
    </location>
</feature>
<feature type="compositionally biased region" description="Basic and acidic residues" evidence="7">
    <location>
        <begin position="317"/>
        <end position="345"/>
    </location>
</feature>
<feature type="compositionally biased region" description="Low complexity" evidence="7">
    <location>
        <begin position="628"/>
        <end position="637"/>
    </location>
</feature>
<dbReference type="Gene3D" id="3.30.200.20">
    <property type="entry name" value="Phosphorylase Kinase, domain 1"/>
    <property type="match status" value="1"/>
</dbReference>
<keyword evidence="2" id="KW-0597">Phosphoprotein</keyword>
<accession>A0A9N9RKQ1</accession>
<keyword evidence="10" id="KW-1185">Reference proteome</keyword>
<evidence type="ECO:0000313" key="9">
    <source>
        <dbReference type="EMBL" id="CAG9800001.1"/>
    </source>
</evidence>
<feature type="region of interest" description="Disordered" evidence="7">
    <location>
        <begin position="1366"/>
        <end position="1390"/>
    </location>
</feature>
<feature type="compositionally biased region" description="Polar residues" evidence="7">
    <location>
        <begin position="791"/>
        <end position="803"/>
    </location>
</feature>
<name>A0A9N9RKQ1_9DIPT</name>
<keyword evidence="4" id="KW-0418">Kinase</keyword>
<evidence type="ECO:0000256" key="4">
    <source>
        <dbReference type="ARBA" id="ARBA00022777"/>
    </source>
</evidence>
<evidence type="ECO:0000256" key="6">
    <source>
        <dbReference type="SAM" id="Coils"/>
    </source>
</evidence>
<feature type="compositionally biased region" description="Basic and acidic residues" evidence="7">
    <location>
        <begin position="451"/>
        <end position="477"/>
    </location>
</feature>
<reference evidence="9" key="2">
    <citation type="submission" date="2022-10" db="EMBL/GenBank/DDBJ databases">
        <authorList>
            <consortium name="ENA_rothamsted_submissions"/>
            <consortium name="culmorum"/>
            <person name="King R."/>
        </authorList>
    </citation>
    <scope>NUCLEOTIDE SEQUENCE</scope>
</reference>
<evidence type="ECO:0000256" key="7">
    <source>
        <dbReference type="SAM" id="MobiDB-lite"/>
    </source>
</evidence>
<evidence type="ECO:0000256" key="3">
    <source>
        <dbReference type="ARBA" id="ARBA00022679"/>
    </source>
</evidence>
<feature type="compositionally biased region" description="Basic residues" evidence="7">
    <location>
        <begin position="823"/>
        <end position="832"/>
    </location>
</feature>
<dbReference type="InterPro" id="IPR000719">
    <property type="entry name" value="Prot_kinase_dom"/>
</dbReference>
<dbReference type="EMBL" id="OU895877">
    <property type="protein sequence ID" value="CAG9800001.1"/>
    <property type="molecule type" value="Genomic_DNA"/>
</dbReference>
<dbReference type="Proteomes" id="UP001153620">
    <property type="component" value="Chromosome 1"/>
</dbReference>
<dbReference type="SUPFAM" id="SSF56112">
    <property type="entry name" value="Protein kinase-like (PK-like)"/>
    <property type="match status" value="1"/>
</dbReference>
<feature type="coiled-coil region" evidence="6">
    <location>
        <begin position="1215"/>
        <end position="1286"/>
    </location>
</feature>
<dbReference type="FunFam" id="3.30.200.20:FF:000353">
    <property type="entry name" value="Sterile20-like kinase, isoform B"/>
    <property type="match status" value="1"/>
</dbReference>
<dbReference type="PROSITE" id="PS00107">
    <property type="entry name" value="PROTEIN_KINASE_ATP"/>
    <property type="match status" value="1"/>
</dbReference>
<keyword evidence="5" id="KW-0547">Nucleotide-binding</keyword>
<dbReference type="InterPro" id="IPR022165">
    <property type="entry name" value="PKK"/>
</dbReference>
<evidence type="ECO:0000313" key="10">
    <source>
        <dbReference type="Proteomes" id="UP001153620"/>
    </source>
</evidence>
<dbReference type="Gene3D" id="1.10.510.10">
    <property type="entry name" value="Transferase(Phosphotransferase) domain 1"/>
    <property type="match status" value="1"/>
</dbReference>
<reference evidence="9" key="1">
    <citation type="submission" date="2022-01" db="EMBL/GenBank/DDBJ databases">
        <authorList>
            <person name="King R."/>
        </authorList>
    </citation>
    <scope>NUCLEOTIDE SEQUENCE</scope>
</reference>
<feature type="compositionally biased region" description="Low complexity" evidence="7">
    <location>
        <begin position="1446"/>
        <end position="1469"/>
    </location>
</feature>
<gene>
    <name evidence="9" type="ORF">CHIRRI_LOCUS2955</name>
</gene>
<evidence type="ECO:0000256" key="2">
    <source>
        <dbReference type="ARBA" id="ARBA00022553"/>
    </source>
</evidence>
<feature type="compositionally biased region" description="Basic and acidic residues" evidence="7">
    <location>
        <begin position="1585"/>
        <end position="1594"/>
    </location>
</feature>
<keyword evidence="6" id="KW-0175">Coiled coil</keyword>
<protein>
    <recommendedName>
        <fullName evidence="8">Protein kinase domain-containing protein</fullName>
    </recommendedName>
</protein>
<feature type="binding site" evidence="5">
    <location>
        <position position="66"/>
    </location>
    <ligand>
        <name>ATP</name>
        <dbReference type="ChEBI" id="CHEBI:30616"/>
    </ligand>
</feature>
<dbReference type="OrthoDB" id="10027016at2759"/>
<dbReference type="GO" id="GO:0005524">
    <property type="term" value="F:ATP binding"/>
    <property type="evidence" value="ECO:0007669"/>
    <property type="project" value="UniProtKB-UniRule"/>
</dbReference>
<feature type="region of interest" description="Disordered" evidence="7">
    <location>
        <begin position="1554"/>
        <end position="1594"/>
    </location>
</feature>
<evidence type="ECO:0000256" key="5">
    <source>
        <dbReference type="PROSITE-ProRule" id="PRU10141"/>
    </source>
</evidence>
<feature type="coiled-coil region" evidence="6">
    <location>
        <begin position="987"/>
        <end position="1048"/>
    </location>
</feature>
<feature type="region of interest" description="Disordered" evidence="7">
    <location>
        <begin position="605"/>
        <end position="648"/>
    </location>
</feature>
<keyword evidence="5" id="KW-0067">ATP-binding</keyword>
<organism evidence="9 10">
    <name type="scientific">Chironomus riparius</name>
    <dbReference type="NCBI Taxonomy" id="315576"/>
    <lineage>
        <taxon>Eukaryota</taxon>
        <taxon>Metazoa</taxon>
        <taxon>Ecdysozoa</taxon>
        <taxon>Arthropoda</taxon>
        <taxon>Hexapoda</taxon>
        <taxon>Insecta</taxon>
        <taxon>Pterygota</taxon>
        <taxon>Neoptera</taxon>
        <taxon>Endopterygota</taxon>
        <taxon>Diptera</taxon>
        <taxon>Nematocera</taxon>
        <taxon>Chironomoidea</taxon>
        <taxon>Chironomidae</taxon>
        <taxon>Chironominae</taxon>
        <taxon>Chironomus</taxon>
    </lineage>
</organism>
<dbReference type="Pfam" id="PF00069">
    <property type="entry name" value="Pkinase"/>
    <property type="match status" value="2"/>
</dbReference>
<keyword evidence="3" id="KW-0808">Transferase</keyword>
<dbReference type="PANTHER" id="PTHR46538:SF3">
    <property type="entry name" value="PROTEIN KINASE DOMAIN-CONTAINING PROTEIN"/>
    <property type="match status" value="1"/>
</dbReference>
<evidence type="ECO:0000256" key="1">
    <source>
        <dbReference type="ARBA" id="ARBA00022527"/>
    </source>
</evidence>
<feature type="compositionally biased region" description="Low complexity" evidence="7">
    <location>
        <begin position="420"/>
        <end position="431"/>
    </location>
</feature>
<dbReference type="GO" id="GO:0004674">
    <property type="term" value="F:protein serine/threonine kinase activity"/>
    <property type="evidence" value="ECO:0007669"/>
    <property type="project" value="UniProtKB-KW"/>
</dbReference>
<feature type="compositionally biased region" description="Low complexity" evidence="7">
    <location>
        <begin position="777"/>
        <end position="790"/>
    </location>
</feature>
<dbReference type="InterPro" id="IPR017441">
    <property type="entry name" value="Protein_kinase_ATP_BS"/>
</dbReference>
<proteinExistence type="predicted"/>
<dbReference type="PROSITE" id="PS50011">
    <property type="entry name" value="PROTEIN_KINASE_DOM"/>
    <property type="match status" value="1"/>
</dbReference>